<evidence type="ECO:0000313" key="4">
    <source>
        <dbReference type="Proteomes" id="UP000252266"/>
    </source>
</evidence>
<name>A0A154KVC8_9PROT</name>
<gene>
    <name evidence="2" type="ORF">SAMN05428964_104232</name>
    <name evidence="1" type="ORF">TH44_09870</name>
</gene>
<proteinExistence type="predicted"/>
<dbReference type="EMBL" id="JPWJ01000004">
    <property type="protein sequence ID" value="RCK51058.1"/>
    <property type="molecule type" value="Genomic_DNA"/>
</dbReference>
<evidence type="ECO:0000313" key="2">
    <source>
        <dbReference type="EMBL" id="SOC23992.1"/>
    </source>
</evidence>
<protein>
    <submittedName>
        <fullName evidence="2">Killing trait domain-containing protein</fullName>
    </submittedName>
    <submittedName>
        <fullName evidence="1">RebB like protein</fullName>
    </submittedName>
</protein>
<dbReference type="InterPro" id="IPR021070">
    <property type="entry name" value="Killing_trait_RebB"/>
</dbReference>
<dbReference type="EMBL" id="OBMM01000004">
    <property type="protein sequence ID" value="SOC23992.1"/>
    <property type="molecule type" value="Genomic_DNA"/>
</dbReference>
<dbReference type="Proteomes" id="UP000252266">
    <property type="component" value="Unassembled WGS sequence"/>
</dbReference>
<dbReference type="AlphaFoldDB" id="A0A154KVC8"/>
<organism evidence="1 4">
    <name type="scientific">Thalassospira xiamenensis</name>
    <dbReference type="NCBI Taxonomy" id="220697"/>
    <lineage>
        <taxon>Bacteria</taxon>
        <taxon>Pseudomonadati</taxon>
        <taxon>Pseudomonadota</taxon>
        <taxon>Alphaproteobacteria</taxon>
        <taxon>Rhodospirillales</taxon>
        <taxon>Thalassospiraceae</taxon>
        <taxon>Thalassospira</taxon>
    </lineage>
</organism>
<dbReference type="RefSeq" id="WP_062952008.1">
    <property type="nucleotide sequence ID" value="NZ_JALLPZ010000003.1"/>
</dbReference>
<evidence type="ECO:0000313" key="1">
    <source>
        <dbReference type="EMBL" id="RCK51058.1"/>
    </source>
</evidence>
<accession>A0A154KVC8</accession>
<evidence type="ECO:0000313" key="3">
    <source>
        <dbReference type="Proteomes" id="UP000219068"/>
    </source>
</evidence>
<reference evidence="2 3" key="2">
    <citation type="submission" date="2017-08" db="EMBL/GenBank/DDBJ databases">
        <authorList>
            <person name="de Groot N.N."/>
        </authorList>
    </citation>
    <scope>NUCLEOTIDE SEQUENCE [LARGE SCALE GENOMIC DNA]</scope>
    <source>
        <strain evidence="2 3">USBA 78</strain>
    </source>
</reference>
<dbReference type="Pfam" id="PF11747">
    <property type="entry name" value="RebB"/>
    <property type="match status" value="1"/>
</dbReference>
<dbReference type="Proteomes" id="UP000219068">
    <property type="component" value="Unassembled WGS sequence"/>
</dbReference>
<reference evidence="1 4" key="1">
    <citation type="submission" date="2014-07" db="EMBL/GenBank/DDBJ databases">
        <title>Draft genome sequence of Thalassospira xiamenensis IB13.</title>
        <authorList>
            <person name="Lai Q."/>
            <person name="Shao Z."/>
        </authorList>
    </citation>
    <scope>NUCLEOTIDE SEQUENCE [LARGE SCALE GENOMIC DNA]</scope>
    <source>
        <strain evidence="1 4">IB13</strain>
    </source>
</reference>
<sequence>MSDIVNPQITDAVTQTNVKVLGESPAQAVSIALQSHSHATGLAMENATLTQGNMQQVANTATSKLVAMITAQAGG</sequence>